<dbReference type="InterPro" id="IPR012132">
    <property type="entry name" value="GMC_OxRdtase"/>
</dbReference>
<evidence type="ECO:0000259" key="4">
    <source>
        <dbReference type="PROSITE" id="PS00624"/>
    </source>
</evidence>
<dbReference type="AlphaFoldDB" id="A0A6P7FVI7"/>
<dbReference type="GO" id="GO:0016614">
    <property type="term" value="F:oxidoreductase activity, acting on CH-OH group of donors"/>
    <property type="evidence" value="ECO:0007669"/>
    <property type="project" value="InterPro"/>
</dbReference>
<dbReference type="InterPro" id="IPR000172">
    <property type="entry name" value="GMC_OxRdtase_N"/>
</dbReference>
<sequence>MTKLILFVSVILAAAVSSDGGIIQDILGSVNSKYDFIVIGAGSAGSVVANRLSANPNWTVLALEAGINENFLNDIPITAWFQSKYPYDWGFKTEKQPNACLSTIDGTCLIANGKAVGGTSVTNFMVYNRGNNFLFHKIFGWSYDDVLPFFKKSENCEKCTDIDAGYHSNDGPLNIEPPGWESPLVDLFIKAGEELGYSQNDPDGKEQLGFSKIRGTERRGRRCSTATAFIKPILNRSNFNLQSGARVTKILIDPTTKKAHGVEYIKYGIKHTVHARKEIILSAGTIMSPQLLMTSGVGPQDHLTQKGITCLKDSKVGYNLQDHIGVVFQALFVNESVTFTDADFFKPQNWYEYLVNGKGVLTLPGGSEAVAFVKSKYADQNLDYPDLQLVLGAISFNQLTFAIMGNSAGVPTKLYNQVFAPHVGTPSFGINPFVLRPKSRGRVSLRTSNSLDNPIIAPNYFSQTEDVDVLVEGLKMAIQIAESDPFKRYNTRPNKSPFPTCEALEFGSDEYWKCAIRQVAMSGQNHVGTCKMGPSTDGDAVVDPSLKVHGIDGLRVADASIMPNVVAGNIFAAVVMIGEKAADMIAKDWSV</sequence>
<dbReference type="Pfam" id="PF05199">
    <property type="entry name" value="GMC_oxred_C"/>
    <property type="match status" value="1"/>
</dbReference>
<feature type="domain" description="Glucose-methanol-choline oxidoreductase N-terminal" evidence="4">
    <location>
        <begin position="284"/>
        <end position="298"/>
    </location>
</feature>
<feature type="binding site" evidence="2">
    <location>
        <position position="119"/>
    </location>
    <ligand>
        <name>FAD</name>
        <dbReference type="ChEBI" id="CHEBI:57692"/>
    </ligand>
</feature>
<dbReference type="PANTHER" id="PTHR11552:SF216">
    <property type="entry name" value="GLUCOSE-METHANOL-CHOLINE OXIDOREDUCTASE N-TERMINAL DOMAIN-CONTAINING PROTEIN"/>
    <property type="match status" value="1"/>
</dbReference>
<evidence type="ECO:0000256" key="3">
    <source>
        <dbReference type="SAM" id="SignalP"/>
    </source>
</evidence>
<evidence type="ECO:0000256" key="1">
    <source>
        <dbReference type="ARBA" id="ARBA00010790"/>
    </source>
</evidence>
<dbReference type="Pfam" id="PF00732">
    <property type="entry name" value="GMC_oxred_N"/>
    <property type="match status" value="1"/>
</dbReference>
<comment type="similarity">
    <text evidence="1">Belongs to the GMC oxidoreductase family.</text>
</comment>
<evidence type="ECO:0000313" key="5">
    <source>
        <dbReference type="EnsemblMetazoa" id="XP_028140514.1"/>
    </source>
</evidence>
<feature type="binding site" evidence="2">
    <location>
        <position position="247"/>
    </location>
    <ligand>
        <name>FAD</name>
        <dbReference type="ChEBI" id="CHEBI:57692"/>
    </ligand>
</feature>
<dbReference type="Gene3D" id="3.30.560.10">
    <property type="entry name" value="Glucose Oxidase, domain 3"/>
    <property type="match status" value="1"/>
</dbReference>
<dbReference type="EnsemblMetazoa" id="XM_028284713.1">
    <property type="protein sequence ID" value="XP_028140514.1"/>
    <property type="gene ID" value="LOC114334629"/>
</dbReference>
<evidence type="ECO:0000313" key="7">
    <source>
        <dbReference type="RefSeq" id="XP_028140514.1"/>
    </source>
</evidence>
<feature type="signal peptide" evidence="3">
    <location>
        <begin position="1"/>
        <end position="20"/>
    </location>
</feature>
<feature type="binding site" evidence="2">
    <location>
        <begin position="123"/>
        <end position="126"/>
    </location>
    <ligand>
        <name>FAD</name>
        <dbReference type="ChEBI" id="CHEBI:57692"/>
    </ligand>
</feature>
<reference evidence="7" key="1">
    <citation type="submission" date="2025-04" db="UniProtKB">
        <authorList>
            <consortium name="RefSeq"/>
        </authorList>
    </citation>
    <scope>IDENTIFICATION</scope>
    <source>
        <tissue evidence="7">Whole insect</tissue>
    </source>
</reference>
<keyword evidence="3" id="KW-0732">Signal</keyword>
<evidence type="ECO:0000313" key="6">
    <source>
        <dbReference type="Proteomes" id="UP001652700"/>
    </source>
</evidence>
<feature type="chain" id="PRO_5028385307" evidence="3">
    <location>
        <begin position="21"/>
        <end position="591"/>
    </location>
</feature>
<dbReference type="GeneID" id="114334629"/>
<dbReference type="GO" id="GO:0050660">
    <property type="term" value="F:flavin adenine dinucleotide binding"/>
    <property type="evidence" value="ECO:0007669"/>
    <property type="project" value="InterPro"/>
</dbReference>
<reference evidence="5" key="2">
    <citation type="submission" date="2025-05" db="UniProtKB">
        <authorList>
            <consortium name="EnsemblMetazoa"/>
        </authorList>
    </citation>
    <scope>IDENTIFICATION</scope>
</reference>
<dbReference type="PANTHER" id="PTHR11552">
    <property type="entry name" value="GLUCOSE-METHANOL-CHOLINE GMC OXIDOREDUCTASE"/>
    <property type="match status" value="1"/>
</dbReference>
<dbReference type="OrthoDB" id="269227at2759"/>
<keyword evidence="2" id="KW-0274">FAD</keyword>
<evidence type="ECO:0000256" key="2">
    <source>
        <dbReference type="PIRSR" id="PIRSR000137-2"/>
    </source>
</evidence>
<comment type="cofactor">
    <cofactor evidence="2">
        <name>FAD</name>
        <dbReference type="ChEBI" id="CHEBI:57692"/>
    </cofactor>
</comment>
<dbReference type="SUPFAM" id="SSF51905">
    <property type="entry name" value="FAD/NAD(P)-binding domain"/>
    <property type="match status" value="1"/>
</dbReference>
<accession>A0A6P7FVI7</accession>
<organism evidence="7">
    <name type="scientific">Diabrotica virgifera virgifera</name>
    <name type="common">western corn rootworm</name>
    <dbReference type="NCBI Taxonomy" id="50390"/>
    <lineage>
        <taxon>Eukaryota</taxon>
        <taxon>Metazoa</taxon>
        <taxon>Ecdysozoa</taxon>
        <taxon>Arthropoda</taxon>
        <taxon>Hexapoda</taxon>
        <taxon>Insecta</taxon>
        <taxon>Pterygota</taxon>
        <taxon>Neoptera</taxon>
        <taxon>Endopterygota</taxon>
        <taxon>Coleoptera</taxon>
        <taxon>Polyphaga</taxon>
        <taxon>Cucujiformia</taxon>
        <taxon>Chrysomeloidea</taxon>
        <taxon>Chrysomelidae</taxon>
        <taxon>Galerucinae</taxon>
        <taxon>Diabroticina</taxon>
        <taxon>Diabroticites</taxon>
        <taxon>Diabrotica</taxon>
    </lineage>
</organism>
<dbReference type="PIRSF" id="PIRSF000137">
    <property type="entry name" value="Alcohol_oxidase"/>
    <property type="match status" value="1"/>
</dbReference>
<dbReference type="RefSeq" id="XP_028140514.1">
    <property type="nucleotide sequence ID" value="XM_028284713.1"/>
</dbReference>
<dbReference type="Proteomes" id="UP001652700">
    <property type="component" value="Unplaced"/>
</dbReference>
<keyword evidence="2" id="KW-0285">Flavoprotein</keyword>
<keyword evidence="6" id="KW-1185">Reference proteome</keyword>
<name>A0A6P7FVI7_DIAVI</name>
<proteinExistence type="inferred from homology"/>
<gene>
    <name evidence="7" type="primary">LOC114334629</name>
</gene>
<dbReference type="SUPFAM" id="SSF54373">
    <property type="entry name" value="FAD-linked reductases, C-terminal domain"/>
    <property type="match status" value="1"/>
</dbReference>
<protein>
    <submittedName>
        <fullName evidence="7">Glucose dehydrogenase [FAD, quinone]-like isoform X2</fullName>
    </submittedName>
</protein>
<dbReference type="InterPro" id="IPR007867">
    <property type="entry name" value="GMC_OxRtase_C"/>
</dbReference>
<dbReference type="Gene3D" id="3.50.50.60">
    <property type="entry name" value="FAD/NAD(P)-binding domain"/>
    <property type="match status" value="1"/>
</dbReference>
<dbReference type="PROSITE" id="PS00624">
    <property type="entry name" value="GMC_OXRED_2"/>
    <property type="match status" value="1"/>
</dbReference>
<dbReference type="InterPro" id="IPR036188">
    <property type="entry name" value="FAD/NAD-bd_sf"/>
</dbReference>